<protein>
    <submittedName>
        <fullName evidence="2">Uncharacterized protein</fullName>
    </submittedName>
</protein>
<dbReference type="AlphaFoldDB" id="A0A9Q2PCH0"/>
<organism evidence="2 3">
    <name type="scientific">Rhodococcus hoagii</name>
    <name type="common">Corynebacterium equii</name>
    <dbReference type="NCBI Taxonomy" id="43767"/>
    <lineage>
        <taxon>Bacteria</taxon>
        <taxon>Bacillati</taxon>
        <taxon>Actinomycetota</taxon>
        <taxon>Actinomycetes</taxon>
        <taxon>Mycobacteriales</taxon>
        <taxon>Nocardiaceae</taxon>
        <taxon>Prescottella</taxon>
    </lineage>
</organism>
<accession>A0A9Q2PCH0</accession>
<evidence type="ECO:0000256" key="1">
    <source>
        <dbReference type="SAM" id="MobiDB-lite"/>
    </source>
</evidence>
<gene>
    <name evidence="2" type="ORF">GS441_20190</name>
</gene>
<dbReference type="Proteomes" id="UP000808906">
    <property type="component" value="Unassembled WGS sequence"/>
</dbReference>
<evidence type="ECO:0000313" key="2">
    <source>
        <dbReference type="EMBL" id="MBM4567651.1"/>
    </source>
</evidence>
<sequence length="129" mass="14372">MSDLVEFLRARLDEDEQTATAATSATFGEDPTWTSKDDGTGPQTHGYVMADHTAICGHDGDDVLLPVADHIARHDPARVQREVEAKRQIMDQFEYDAEMGYSDQAGLVLRMLASVYSDHPDYQQEWAIG</sequence>
<dbReference type="Pfam" id="PF19730">
    <property type="entry name" value="DUF6221"/>
    <property type="match status" value="1"/>
</dbReference>
<proteinExistence type="predicted"/>
<evidence type="ECO:0000313" key="3">
    <source>
        <dbReference type="Proteomes" id="UP000808906"/>
    </source>
</evidence>
<reference evidence="2" key="1">
    <citation type="submission" date="2019-11" db="EMBL/GenBank/DDBJ databases">
        <title>Spread of Macrolides and rifampicin resistant Rhodococcus equi in clinical isolates in the USA.</title>
        <authorList>
            <person name="Alvarez-Narvaez S."/>
            <person name="Huber L."/>
            <person name="Cohen N.D."/>
            <person name="Slovis N."/>
            <person name="Greiter M."/>
            <person name="Giguere S."/>
            <person name="Hart K."/>
        </authorList>
    </citation>
    <scope>NUCLEOTIDE SEQUENCE</scope>
    <source>
        <strain evidence="2">Lh_17</strain>
    </source>
</reference>
<dbReference type="RefSeq" id="WP_209284079.1">
    <property type="nucleotide sequence ID" value="NZ_JAJNNF010000093.1"/>
</dbReference>
<dbReference type="InterPro" id="IPR046193">
    <property type="entry name" value="DUF6221"/>
</dbReference>
<feature type="region of interest" description="Disordered" evidence="1">
    <location>
        <begin position="15"/>
        <end position="43"/>
    </location>
</feature>
<dbReference type="EMBL" id="WUXR01000013">
    <property type="protein sequence ID" value="MBM4567651.1"/>
    <property type="molecule type" value="Genomic_DNA"/>
</dbReference>
<comment type="caution">
    <text evidence="2">The sequence shown here is derived from an EMBL/GenBank/DDBJ whole genome shotgun (WGS) entry which is preliminary data.</text>
</comment>
<name>A0A9Q2PCH0_RHOHA</name>